<dbReference type="GO" id="GO:0008453">
    <property type="term" value="F:alanine-glyoxylate transaminase activity"/>
    <property type="evidence" value="ECO:0007669"/>
    <property type="project" value="TreeGrafter"/>
</dbReference>
<dbReference type="EMBL" id="QKMR01000012">
    <property type="protein sequence ID" value="PYG87313.1"/>
    <property type="molecule type" value="Genomic_DNA"/>
</dbReference>
<dbReference type="InterPro" id="IPR000192">
    <property type="entry name" value="Aminotrans_V_dom"/>
</dbReference>
<evidence type="ECO:0000256" key="1">
    <source>
        <dbReference type="ARBA" id="ARBA00001933"/>
    </source>
</evidence>
<comment type="similarity">
    <text evidence="2 9">Belongs to the class-V pyridoxal-phosphate-dependent aminotransferase family.</text>
</comment>
<keyword evidence="13" id="KW-1185">Reference proteome</keyword>
<dbReference type="PROSITE" id="PS00595">
    <property type="entry name" value="AA_TRANSFER_CLASS_5"/>
    <property type="match status" value="1"/>
</dbReference>
<evidence type="ECO:0000256" key="2">
    <source>
        <dbReference type="ARBA" id="ARBA00009236"/>
    </source>
</evidence>
<dbReference type="OrthoDB" id="389074at2"/>
<keyword evidence="4 8" id="KW-0663">Pyridoxal phosphate</keyword>
<comment type="caution">
    <text evidence="12">The sequence shown here is derived from an EMBL/GenBank/DDBJ whole genome shotgun (WGS) entry which is preliminary data.</text>
</comment>
<gene>
    <name evidence="12" type="ORF">LY28_02220</name>
</gene>
<evidence type="ECO:0000313" key="12">
    <source>
        <dbReference type="EMBL" id="PYG87313.1"/>
    </source>
</evidence>
<proteinExistence type="inferred from homology"/>
<dbReference type="InterPro" id="IPR024169">
    <property type="entry name" value="SP_NH2Trfase/AEP_transaminase"/>
</dbReference>
<dbReference type="Proteomes" id="UP000248132">
    <property type="component" value="Unassembled WGS sequence"/>
</dbReference>
<dbReference type="InterPro" id="IPR020578">
    <property type="entry name" value="Aminotrans_V_PyrdxlP_BS"/>
</dbReference>
<evidence type="ECO:0000256" key="3">
    <source>
        <dbReference type="ARBA" id="ARBA00011771"/>
    </source>
</evidence>
<evidence type="ECO:0000313" key="13">
    <source>
        <dbReference type="Proteomes" id="UP000248132"/>
    </source>
</evidence>
<feature type="binding site" evidence="7">
    <location>
        <position position="339"/>
    </location>
    <ligand>
        <name>substrate</name>
    </ligand>
</feature>
<accession>A0A318XLF4</accession>
<sequence length="383" mass="41790">MEKEKLLMTPGPTMIPPRVLEVMRRQIIHHRTKEFEAIFDGLEEDLRFVFQTKNPVLVLASSGTGAMESAVVNLFSPGDKVLAVSIGNFGDRFAEIAAAYGLRVQKLAVKWGEAVNIADVRKILDEDANNEIKAVLVTHNETSTGVTNDIEAIGKLTKDTERLLVVDAISSLGGLELKMDEWGLDVVVTGSQKALMAPPGLAYVGISDKGWKAVENSKLPKFYWDYKKYKKGLMKAGENPPYTPAITIMTAQAEALKMIKEEGLENVYARHKKLALATQAGIRALGLELLPEQEVSSYIITAVKAPEGIDIAKVIKTLNLKYDIMITGGQKDLKGKIFRIGHCGYTDGLDLIKTFAALEYALSEAGSRVEMGAAVGAVQKALR</sequence>
<comment type="cofactor">
    <cofactor evidence="1 8 10">
        <name>pyridoxal 5'-phosphate</name>
        <dbReference type="ChEBI" id="CHEBI:597326"/>
    </cofactor>
</comment>
<dbReference type="PIRSF" id="PIRSF000524">
    <property type="entry name" value="SPT"/>
    <property type="match status" value="1"/>
</dbReference>
<keyword evidence="12" id="KW-0032">Aminotransferase</keyword>
<dbReference type="AlphaFoldDB" id="A0A318XLF4"/>
<dbReference type="GO" id="GO:0019265">
    <property type="term" value="P:glycine biosynthetic process, by transamination of glyoxylate"/>
    <property type="evidence" value="ECO:0007669"/>
    <property type="project" value="TreeGrafter"/>
</dbReference>
<evidence type="ECO:0000256" key="4">
    <source>
        <dbReference type="ARBA" id="ARBA00022898"/>
    </source>
</evidence>
<evidence type="ECO:0000259" key="11">
    <source>
        <dbReference type="Pfam" id="PF00266"/>
    </source>
</evidence>
<keyword evidence="12" id="KW-0808">Transferase</keyword>
<comment type="function">
    <text evidence="5">Soluble hydrogenase catalyzes both production and consumption of hydrogen from suitable artificial electron donors or acceptors. This subunit catalyzes the tritium-exchange activity.</text>
</comment>
<dbReference type="GO" id="GO:0004760">
    <property type="term" value="F:L-serine-pyruvate transaminase activity"/>
    <property type="evidence" value="ECO:0007669"/>
    <property type="project" value="TreeGrafter"/>
</dbReference>
<evidence type="ECO:0000256" key="9">
    <source>
        <dbReference type="RuleBase" id="RU004075"/>
    </source>
</evidence>
<protein>
    <recommendedName>
        <fullName evidence="6">Tritium exchange subunit</fullName>
    </recommendedName>
</protein>
<dbReference type="SUPFAM" id="SSF53383">
    <property type="entry name" value="PLP-dependent transferases"/>
    <property type="match status" value="1"/>
</dbReference>
<dbReference type="Gene3D" id="3.90.1150.10">
    <property type="entry name" value="Aspartate Aminotransferase, domain 1"/>
    <property type="match status" value="1"/>
</dbReference>
<dbReference type="FunFam" id="3.40.640.10:FF:000054">
    <property type="entry name" value="Serine--glyoxylate aminotransferase"/>
    <property type="match status" value="1"/>
</dbReference>
<dbReference type="InterPro" id="IPR015422">
    <property type="entry name" value="PyrdxlP-dep_Trfase_small"/>
</dbReference>
<name>A0A318XLF4_9FIRM</name>
<dbReference type="RefSeq" id="WP_110462248.1">
    <property type="nucleotide sequence ID" value="NZ_QKMR01000012.1"/>
</dbReference>
<organism evidence="12 13">
    <name type="scientific">Ruminiclostridium sufflavum DSM 19573</name>
    <dbReference type="NCBI Taxonomy" id="1121337"/>
    <lineage>
        <taxon>Bacteria</taxon>
        <taxon>Bacillati</taxon>
        <taxon>Bacillota</taxon>
        <taxon>Clostridia</taxon>
        <taxon>Eubacteriales</taxon>
        <taxon>Oscillospiraceae</taxon>
        <taxon>Ruminiclostridium</taxon>
    </lineage>
</organism>
<dbReference type="Pfam" id="PF00266">
    <property type="entry name" value="Aminotran_5"/>
    <property type="match status" value="1"/>
</dbReference>
<evidence type="ECO:0000256" key="10">
    <source>
        <dbReference type="RuleBase" id="RU004504"/>
    </source>
</evidence>
<dbReference type="Gene3D" id="3.40.640.10">
    <property type="entry name" value="Type I PLP-dependent aspartate aminotransferase-like (Major domain)"/>
    <property type="match status" value="1"/>
</dbReference>
<evidence type="ECO:0000256" key="5">
    <source>
        <dbReference type="ARBA" id="ARBA00054899"/>
    </source>
</evidence>
<reference evidence="12 13" key="1">
    <citation type="submission" date="2018-06" db="EMBL/GenBank/DDBJ databases">
        <title>Genomic Encyclopedia of Type Strains, Phase I: the one thousand microbial genomes (KMG-I) project.</title>
        <authorList>
            <person name="Kyrpides N."/>
        </authorList>
    </citation>
    <scope>NUCLEOTIDE SEQUENCE [LARGE SCALE GENOMIC DNA]</scope>
    <source>
        <strain evidence="12 13">DSM 19573</strain>
    </source>
</reference>
<feature type="modified residue" description="N6-(pyridoxal phosphate)lysine" evidence="8">
    <location>
        <position position="193"/>
    </location>
</feature>
<comment type="subunit">
    <text evidence="3">Heterodimer of a large and a small subunit.</text>
</comment>
<feature type="domain" description="Aminotransferase class V" evidence="11">
    <location>
        <begin position="7"/>
        <end position="331"/>
    </location>
</feature>
<evidence type="ECO:0000256" key="8">
    <source>
        <dbReference type="PIRSR" id="PIRSR000524-50"/>
    </source>
</evidence>
<dbReference type="PANTHER" id="PTHR21152">
    <property type="entry name" value="AMINOTRANSFERASE CLASS V"/>
    <property type="match status" value="1"/>
</dbReference>
<dbReference type="PANTHER" id="PTHR21152:SF40">
    <property type="entry name" value="ALANINE--GLYOXYLATE AMINOTRANSFERASE"/>
    <property type="match status" value="1"/>
</dbReference>
<dbReference type="InterPro" id="IPR015424">
    <property type="entry name" value="PyrdxlP-dep_Trfase"/>
</dbReference>
<evidence type="ECO:0000256" key="6">
    <source>
        <dbReference type="ARBA" id="ARBA00079151"/>
    </source>
</evidence>
<evidence type="ECO:0000256" key="7">
    <source>
        <dbReference type="PIRSR" id="PIRSR000524-1"/>
    </source>
</evidence>
<dbReference type="InterPro" id="IPR015421">
    <property type="entry name" value="PyrdxlP-dep_Trfase_major"/>
</dbReference>